<protein>
    <submittedName>
        <fullName evidence="1">Uncharacterized protein</fullName>
    </submittedName>
</protein>
<keyword evidence="1" id="KW-0614">Plasmid</keyword>
<dbReference type="EMBL" id="CP159194">
    <property type="protein sequence ID" value="XCF11818.1"/>
    <property type="molecule type" value="Genomic_DNA"/>
</dbReference>
<dbReference type="RefSeq" id="WP_353628435.1">
    <property type="nucleotide sequence ID" value="NZ_CP159194.1"/>
</dbReference>
<name>A0AAU8C6Z9_9RHOB</name>
<accession>A0AAU8C6Z9</accession>
<sequence>MHSVKTIDRVAVELGETVNQSLDLAICMKTEDGIIRVFRPDDDSVIAFAPFRIENLQELIEMNRDPERQPRCGLRRILTDYRSNIKLQALSLFLVARTFEFGPDF</sequence>
<reference evidence="1" key="2">
    <citation type="submission" date="2024-06" db="EMBL/GenBank/DDBJ databases">
        <authorList>
            <person name="Deng Y."/>
        </authorList>
    </citation>
    <scope>NUCLEOTIDE SEQUENCE</scope>
    <source>
        <strain evidence="1">TCYB15</strain>
        <plasmid evidence="1">pZYJ01</plasmid>
    </source>
</reference>
<gene>
    <name evidence="1" type="ORF">ABM428_15755</name>
</gene>
<proteinExistence type="predicted"/>
<dbReference type="AlphaFoldDB" id="A0AAU8C6Z9"/>
<geneLocation type="plasmid" evidence="1">
    <name>pZYJ01</name>
</geneLocation>
<dbReference type="KEGG" id="suly:ABM428_15755"/>
<reference evidence="1" key="1">
    <citation type="journal article" date="2020" name="Int. J. Syst. Evol. Microbiol.">
        <title>Notification of changes in taxonomic opinion previously published outside the IJSEM.</title>
        <authorList>
            <person name="Oren A."/>
            <person name="Garrity G."/>
        </authorList>
    </citation>
    <scope>NUCLEOTIDE SEQUENCE</scope>
    <source>
        <strain evidence="1">TCYB15</strain>
    </source>
</reference>
<evidence type="ECO:0000313" key="1">
    <source>
        <dbReference type="EMBL" id="XCF11818.1"/>
    </source>
</evidence>
<organism evidence="1">
    <name type="scientific">Sulfitobacter sp. TCYB15</name>
    <dbReference type="NCBI Taxonomy" id="3229275"/>
    <lineage>
        <taxon>Bacteria</taxon>
        <taxon>Pseudomonadati</taxon>
        <taxon>Pseudomonadota</taxon>
        <taxon>Alphaproteobacteria</taxon>
        <taxon>Rhodobacterales</taxon>
        <taxon>Roseobacteraceae</taxon>
        <taxon>Sulfitobacter</taxon>
    </lineage>
</organism>